<gene>
    <name evidence="1" type="ordered locus">Daud_0334</name>
</gene>
<dbReference type="RefSeq" id="WP_012301484.1">
    <property type="nucleotide sequence ID" value="NC_010424.1"/>
</dbReference>
<dbReference type="Proteomes" id="UP000008544">
    <property type="component" value="Chromosome"/>
</dbReference>
<sequence>MLDLEVSDMLVARLELGILHGRICFDGRNVFLEDAPDEIRVRVEPYLSRELEYRTNTWVDGAPVQEVRRAMPGTREHFSVLVWHYLPHRAKVRVSVVKNEGEGESDVMAE</sequence>
<dbReference type="AlphaFoldDB" id="B1I1C0"/>
<organism evidence="1 2">
    <name type="scientific">Desulforudis audaxviator (strain MP104C)</name>
    <dbReference type="NCBI Taxonomy" id="477974"/>
    <lineage>
        <taxon>Bacteria</taxon>
        <taxon>Bacillati</taxon>
        <taxon>Bacillota</taxon>
        <taxon>Clostridia</taxon>
        <taxon>Thermoanaerobacterales</taxon>
        <taxon>Candidatus Desulforudaceae</taxon>
        <taxon>Candidatus Desulforudis</taxon>
    </lineage>
</organism>
<reference evidence="1 2" key="2">
    <citation type="journal article" date="2008" name="Science">
        <title>Environmental genomics reveals a single-species ecosystem deep within Earth.</title>
        <authorList>
            <person name="Chivian D."/>
            <person name="Brodie E.L."/>
            <person name="Alm E.J."/>
            <person name="Culley D.E."/>
            <person name="Dehal P.S."/>
            <person name="Desantis T.Z."/>
            <person name="Gihring T.M."/>
            <person name="Lapidus A."/>
            <person name="Lin L.H."/>
            <person name="Lowry S.R."/>
            <person name="Moser D.P."/>
            <person name="Richardson P.M."/>
            <person name="Southam G."/>
            <person name="Wanger G."/>
            <person name="Pratt L.M."/>
            <person name="Andersen G.L."/>
            <person name="Hazen T.C."/>
            <person name="Brockman F.J."/>
            <person name="Arkin A.P."/>
            <person name="Onstott T.C."/>
        </authorList>
    </citation>
    <scope>NUCLEOTIDE SEQUENCE [LARGE SCALE GENOMIC DNA]</scope>
    <source>
        <strain evidence="1 2">MP104C</strain>
    </source>
</reference>
<dbReference type="EMBL" id="CP000860">
    <property type="protein sequence ID" value="ACA58892.1"/>
    <property type="molecule type" value="Genomic_DNA"/>
</dbReference>
<keyword evidence="2" id="KW-1185">Reference proteome</keyword>
<dbReference type="OrthoDB" id="2111896at2"/>
<proteinExistence type="predicted"/>
<reference evidence="2" key="1">
    <citation type="submission" date="2007-10" db="EMBL/GenBank/DDBJ databases">
        <title>Complete sequence of chromosome of Desulforudis audaxviator MP104C.</title>
        <authorList>
            <person name="Copeland A."/>
            <person name="Lucas S."/>
            <person name="Lapidus A."/>
            <person name="Barry K."/>
            <person name="Glavina del Rio T."/>
            <person name="Dalin E."/>
            <person name="Tice H."/>
            <person name="Bruce D."/>
            <person name="Pitluck S."/>
            <person name="Lowry S.R."/>
            <person name="Larimer F."/>
            <person name="Land M.L."/>
            <person name="Hauser L."/>
            <person name="Kyrpides N."/>
            <person name="Ivanova N.N."/>
            <person name="Richardson P."/>
        </authorList>
    </citation>
    <scope>NUCLEOTIDE SEQUENCE [LARGE SCALE GENOMIC DNA]</scope>
    <source>
        <strain evidence="2">MP104C</strain>
    </source>
</reference>
<evidence type="ECO:0000313" key="2">
    <source>
        <dbReference type="Proteomes" id="UP000008544"/>
    </source>
</evidence>
<dbReference type="HOGENOM" id="CLU_2327700_0_0_9"/>
<accession>B1I1C0</accession>
<dbReference type="eggNOG" id="ENOG502ZT9R">
    <property type="taxonomic scope" value="Bacteria"/>
</dbReference>
<evidence type="ECO:0000313" key="1">
    <source>
        <dbReference type="EMBL" id="ACA58892.1"/>
    </source>
</evidence>
<dbReference type="KEGG" id="dau:Daud_0334"/>
<protein>
    <submittedName>
        <fullName evidence="1">Uncharacterized protein</fullName>
    </submittedName>
</protein>
<name>B1I1C0_DESAP</name>